<dbReference type="NCBIfam" id="TIGR03544">
    <property type="entry name" value="DivI1A_domain"/>
    <property type="match status" value="1"/>
</dbReference>
<keyword evidence="5" id="KW-0132">Cell division</keyword>
<keyword evidence="4" id="KW-0963">Cytoplasm</keyword>
<dbReference type="EMBL" id="JBHSAY010000006">
    <property type="protein sequence ID" value="MFC4131362.1"/>
    <property type="molecule type" value="Genomic_DNA"/>
</dbReference>
<evidence type="ECO:0000313" key="10">
    <source>
        <dbReference type="Proteomes" id="UP001595816"/>
    </source>
</evidence>
<dbReference type="PANTHER" id="PTHR35794:SF2">
    <property type="entry name" value="CELL DIVISION PROTEIN DIVIVA"/>
    <property type="match status" value="1"/>
</dbReference>
<gene>
    <name evidence="9" type="ORF">ACFOZ4_12180</name>
</gene>
<evidence type="ECO:0000256" key="6">
    <source>
        <dbReference type="ARBA" id="ARBA00023054"/>
    </source>
</evidence>
<keyword evidence="7" id="KW-0131">Cell cycle</keyword>
<evidence type="ECO:0000256" key="5">
    <source>
        <dbReference type="ARBA" id="ARBA00022618"/>
    </source>
</evidence>
<dbReference type="Pfam" id="PF05103">
    <property type="entry name" value="DivIVA"/>
    <property type="match status" value="1"/>
</dbReference>
<sequence length="99" mass="10556">MGQLLTPDDVRQVAFRKPAFGKRGYDEEDVDTFLDAVEHTVTALYDEIARLRAAAGEYAGPPRPSTGDGAVLAELSQIRGALARIEAAVGRQPGGSPLF</sequence>
<dbReference type="InterPro" id="IPR007793">
    <property type="entry name" value="DivIVA_fam"/>
</dbReference>
<evidence type="ECO:0000256" key="8">
    <source>
        <dbReference type="ARBA" id="ARBA00031737"/>
    </source>
</evidence>
<comment type="similarity">
    <text evidence="2">Belongs to the DivIVA family.</text>
</comment>
<reference evidence="10" key="1">
    <citation type="journal article" date="2019" name="Int. J. Syst. Evol. Microbiol.">
        <title>The Global Catalogue of Microorganisms (GCM) 10K type strain sequencing project: providing services to taxonomists for standard genome sequencing and annotation.</title>
        <authorList>
            <consortium name="The Broad Institute Genomics Platform"/>
            <consortium name="The Broad Institute Genome Sequencing Center for Infectious Disease"/>
            <person name="Wu L."/>
            <person name="Ma J."/>
        </authorList>
    </citation>
    <scope>NUCLEOTIDE SEQUENCE [LARGE SCALE GENOMIC DNA]</scope>
    <source>
        <strain evidence="10">CGMCC 4.7289</strain>
    </source>
</reference>
<dbReference type="Gene3D" id="6.10.250.660">
    <property type="match status" value="1"/>
</dbReference>
<dbReference type="PANTHER" id="PTHR35794">
    <property type="entry name" value="CELL DIVISION PROTEIN DIVIVA"/>
    <property type="match status" value="1"/>
</dbReference>
<evidence type="ECO:0000256" key="7">
    <source>
        <dbReference type="ARBA" id="ARBA00023306"/>
    </source>
</evidence>
<evidence type="ECO:0000256" key="4">
    <source>
        <dbReference type="ARBA" id="ARBA00022490"/>
    </source>
</evidence>
<proteinExistence type="inferred from homology"/>
<dbReference type="Proteomes" id="UP001595816">
    <property type="component" value="Unassembled WGS sequence"/>
</dbReference>
<evidence type="ECO:0000256" key="1">
    <source>
        <dbReference type="ARBA" id="ARBA00004496"/>
    </source>
</evidence>
<protein>
    <recommendedName>
        <fullName evidence="3">Cell wall synthesis protein Wag31</fullName>
    </recommendedName>
    <alternativeName>
        <fullName evidence="8">Antigen 84</fullName>
    </alternativeName>
</protein>
<evidence type="ECO:0000256" key="3">
    <source>
        <dbReference type="ARBA" id="ARBA00018787"/>
    </source>
</evidence>
<evidence type="ECO:0000313" key="9">
    <source>
        <dbReference type="EMBL" id="MFC4131362.1"/>
    </source>
</evidence>
<keyword evidence="10" id="KW-1185">Reference proteome</keyword>
<comment type="caution">
    <text evidence="9">The sequence shown here is derived from an EMBL/GenBank/DDBJ whole genome shotgun (WGS) entry which is preliminary data.</text>
</comment>
<keyword evidence="6" id="KW-0175">Coiled coil</keyword>
<comment type="subcellular location">
    <subcellularLocation>
        <location evidence="1">Cytoplasm</location>
    </subcellularLocation>
</comment>
<dbReference type="RefSeq" id="WP_275978220.1">
    <property type="nucleotide sequence ID" value="NZ_JAMZDZ010000001.1"/>
</dbReference>
<accession>A0ABV8LK60</accession>
<name>A0ABV8LK60_9ACTN</name>
<evidence type="ECO:0000256" key="2">
    <source>
        <dbReference type="ARBA" id="ARBA00009008"/>
    </source>
</evidence>
<organism evidence="9 10">
    <name type="scientific">Hamadaea flava</name>
    <dbReference type="NCBI Taxonomy" id="1742688"/>
    <lineage>
        <taxon>Bacteria</taxon>
        <taxon>Bacillati</taxon>
        <taxon>Actinomycetota</taxon>
        <taxon>Actinomycetes</taxon>
        <taxon>Micromonosporales</taxon>
        <taxon>Micromonosporaceae</taxon>
        <taxon>Hamadaea</taxon>
    </lineage>
</organism>
<dbReference type="InterPro" id="IPR019933">
    <property type="entry name" value="DivIVA_domain"/>
</dbReference>